<evidence type="ECO:0000313" key="2">
    <source>
        <dbReference type="EMBL" id="ORX74546.1"/>
    </source>
</evidence>
<dbReference type="GeneID" id="63802876"/>
<evidence type="ECO:0000313" key="3">
    <source>
        <dbReference type="Proteomes" id="UP000193922"/>
    </source>
</evidence>
<dbReference type="AlphaFoldDB" id="A0A1Y1WMW9"/>
<feature type="compositionally biased region" description="Low complexity" evidence="1">
    <location>
        <begin position="33"/>
        <end position="46"/>
    </location>
</feature>
<protein>
    <submittedName>
        <fullName evidence="2">Uncharacterized protein</fullName>
    </submittedName>
</protein>
<accession>A0A1Y1WMW9</accession>
<feature type="region of interest" description="Disordered" evidence="1">
    <location>
        <begin position="27"/>
        <end position="46"/>
    </location>
</feature>
<dbReference type="RefSeq" id="XP_040747757.1">
    <property type="nucleotide sequence ID" value="XM_040886228.1"/>
</dbReference>
<dbReference type="EMBL" id="MCFD01000001">
    <property type="protein sequence ID" value="ORX74546.1"/>
    <property type="molecule type" value="Genomic_DNA"/>
</dbReference>
<dbReference type="Proteomes" id="UP000193922">
    <property type="component" value="Unassembled WGS sequence"/>
</dbReference>
<proteinExistence type="predicted"/>
<reference evidence="2 3" key="1">
    <citation type="submission" date="2016-07" db="EMBL/GenBank/DDBJ databases">
        <title>Pervasive Adenine N6-methylation of Active Genes in Fungi.</title>
        <authorList>
            <consortium name="DOE Joint Genome Institute"/>
            <person name="Mondo S.J."/>
            <person name="Dannebaum R.O."/>
            <person name="Kuo R.C."/>
            <person name="Labutti K."/>
            <person name="Haridas S."/>
            <person name="Kuo A."/>
            <person name="Salamov A."/>
            <person name="Ahrendt S.R."/>
            <person name="Lipzen A."/>
            <person name="Sullivan W."/>
            <person name="Andreopoulos W.B."/>
            <person name="Clum A."/>
            <person name="Lindquist E."/>
            <person name="Daum C."/>
            <person name="Ramamoorthy G.K."/>
            <person name="Gryganskyi A."/>
            <person name="Culley D."/>
            <person name="Magnuson J.K."/>
            <person name="James T.Y."/>
            <person name="O'Malley M.A."/>
            <person name="Stajich J.E."/>
            <person name="Spatafora J.W."/>
            <person name="Visel A."/>
            <person name="Grigoriev I.V."/>
        </authorList>
    </citation>
    <scope>NUCLEOTIDE SEQUENCE [LARGE SCALE GENOMIC DNA]</scope>
    <source>
        <strain evidence="2 3">ATCC 12442</strain>
    </source>
</reference>
<organism evidence="2 3">
    <name type="scientific">Linderina pennispora</name>
    <dbReference type="NCBI Taxonomy" id="61395"/>
    <lineage>
        <taxon>Eukaryota</taxon>
        <taxon>Fungi</taxon>
        <taxon>Fungi incertae sedis</taxon>
        <taxon>Zoopagomycota</taxon>
        <taxon>Kickxellomycotina</taxon>
        <taxon>Kickxellomycetes</taxon>
        <taxon>Kickxellales</taxon>
        <taxon>Kickxellaceae</taxon>
        <taxon>Linderina</taxon>
    </lineage>
</organism>
<gene>
    <name evidence="2" type="ORF">DL89DRAFT_264391</name>
</gene>
<sequence length="87" mass="9573">MVLHRRWALAVRGRLTLFARSSGGVRWRRARSTAPPTTPERQTPPTANAAIMAQSKAAGSGGSRRWNRLYIRLDISSEEIGLASSKV</sequence>
<keyword evidence="3" id="KW-1185">Reference proteome</keyword>
<name>A0A1Y1WMW9_9FUNG</name>
<evidence type="ECO:0000256" key="1">
    <source>
        <dbReference type="SAM" id="MobiDB-lite"/>
    </source>
</evidence>
<comment type="caution">
    <text evidence="2">The sequence shown here is derived from an EMBL/GenBank/DDBJ whole genome shotgun (WGS) entry which is preliminary data.</text>
</comment>